<protein>
    <submittedName>
        <fullName evidence="2">Uncharacterized protein</fullName>
    </submittedName>
</protein>
<organism evidence="2 3">
    <name type="scientific">Emticicia aquatilis</name>
    <dbReference type="NCBI Taxonomy" id="1537369"/>
    <lineage>
        <taxon>Bacteria</taxon>
        <taxon>Pseudomonadati</taxon>
        <taxon>Bacteroidota</taxon>
        <taxon>Cytophagia</taxon>
        <taxon>Cytophagales</taxon>
        <taxon>Leadbetterellaceae</taxon>
        <taxon>Emticicia</taxon>
    </lineage>
</organism>
<gene>
    <name evidence="2" type="ORF">GCM10011514_15210</name>
</gene>
<dbReference type="RefSeq" id="WP_188765463.1">
    <property type="nucleotide sequence ID" value="NZ_BMKK01000003.1"/>
</dbReference>
<dbReference type="EMBL" id="BMKK01000003">
    <property type="protein sequence ID" value="GGD51936.1"/>
    <property type="molecule type" value="Genomic_DNA"/>
</dbReference>
<dbReference type="AlphaFoldDB" id="A0A916YMR2"/>
<evidence type="ECO:0000313" key="3">
    <source>
        <dbReference type="Proteomes" id="UP000609064"/>
    </source>
</evidence>
<comment type="caution">
    <text evidence="2">The sequence shown here is derived from an EMBL/GenBank/DDBJ whole genome shotgun (WGS) entry which is preliminary data.</text>
</comment>
<keyword evidence="1" id="KW-0812">Transmembrane</keyword>
<reference evidence="2" key="2">
    <citation type="submission" date="2020-09" db="EMBL/GenBank/DDBJ databases">
        <authorList>
            <person name="Sun Q."/>
            <person name="Zhou Y."/>
        </authorList>
    </citation>
    <scope>NUCLEOTIDE SEQUENCE</scope>
    <source>
        <strain evidence="2">CGMCC 1.15958</strain>
    </source>
</reference>
<feature type="transmembrane region" description="Helical" evidence="1">
    <location>
        <begin position="7"/>
        <end position="28"/>
    </location>
</feature>
<accession>A0A916YMR2</accession>
<evidence type="ECO:0000256" key="1">
    <source>
        <dbReference type="SAM" id="Phobius"/>
    </source>
</evidence>
<keyword evidence="3" id="KW-1185">Reference proteome</keyword>
<name>A0A916YMR2_9BACT</name>
<dbReference type="Proteomes" id="UP000609064">
    <property type="component" value="Unassembled WGS sequence"/>
</dbReference>
<evidence type="ECO:0000313" key="2">
    <source>
        <dbReference type="EMBL" id="GGD51936.1"/>
    </source>
</evidence>
<keyword evidence="1" id="KW-0472">Membrane</keyword>
<keyword evidence="1" id="KW-1133">Transmembrane helix</keyword>
<sequence length="235" mass="27413">MDKKHRTLLIIISIVGWTAIGGLGWYFINSYTSKPKKVRGVAEYDTLVQPTHYKTIPSQAFKNVILETDLGPVQIYFEPSEKHSVKFHQSYLKYVDIAYRGDTLVIHAKKTPKSTKEEPVFKQIYVYTPDIKYYQGEASQTTFSYFNIEKLKVDSRSSWMRFYGCKIENLELLTDHPCNYRLEENSYFGKVRADINENSAMTCLSYIQNDLIIKTKDFKKIDISKENVKKLLVEK</sequence>
<proteinExistence type="predicted"/>
<dbReference type="Gene3D" id="2.160.20.120">
    <property type="match status" value="1"/>
</dbReference>
<reference evidence="2" key="1">
    <citation type="journal article" date="2014" name="Int. J. Syst. Evol. Microbiol.">
        <title>Complete genome sequence of Corynebacterium casei LMG S-19264T (=DSM 44701T), isolated from a smear-ripened cheese.</title>
        <authorList>
            <consortium name="US DOE Joint Genome Institute (JGI-PGF)"/>
            <person name="Walter F."/>
            <person name="Albersmeier A."/>
            <person name="Kalinowski J."/>
            <person name="Ruckert C."/>
        </authorList>
    </citation>
    <scope>NUCLEOTIDE SEQUENCE</scope>
    <source>
        <strain evidence="2">CGMCC 1.15958</strain>
    </source>
</reference>